<name>A0AAD8GWQ4_9APIA</name>
<dbReference type="PROSITE" id="PS50994">
    <property type="entry name" value="INTEGRASE"/>
    <property type="match status" value="1"/>
</dbReference>
<dbReference type="GO" id="GO:0015074">
    <property type="term" value="P:DNA integration"/>
    <property type="evidence" value="ECO:0007669"/>
    <property type="project" value="InterPro"/>
</dbReference>
<evidence type="ECO:0000313" key="2">
    <source>
        <dbReference type="EMBL" id="KAK1355973.1"/>
    </source>
</evidence>
<dbReference type="PANTHER" id="PTHR48475">
    <property type="entry name" value="RIBONUCLEASE H"/>
    <property type="match status" value="1"/>
</dbReference>
<dbReference type="SUPFAM" id="SSF53098">
    <property type="entry name" value="Ribonuclease H-like"/>
    <property type="match status" value="1"/>
</dbReference>
<reference evidence="2" key="1">
    <citation type="submission" date="2023-02" db="EMBL/GenBank/DDBJ databases">
        <title>Genome of toxic invasive species Heracleum sosnowskyi carries increased number of genes despite the absence of recent whole-genome duplications.</title>
        <authorList>
            <person name="Schelkunov M."/>
            <person name="Shtratnikova V."/>
            <person name="Makarenko M."/>
            <person name="Klepikova A."/>
            <person name="Omelchenko D."/>
            <person name="Novikova G."/>
            <person name="Obukhova E."/>
            <person name="Bogdanov V."/>
            <person name="Penin A."/>
            <person name="Logacheva M."/>
        </authorList>
    </citation>
    <scope>NUCLEOTIDE SEQUENCE</scope>
    <source>
        <strain evidence="2">Hsosn_3</strain>
        <tissue evidence="2">Leaf</tissue>
    </source>
</reference>
<dbReference type="InterPro" id="IPR001584">
    <property type="entry name" value="Integrase_cat-core"/>
</dbReference>
<evidence type="ECO:0000259" key="1">
    <source>
        <dbReference type="PROSITE" id="PS50994"/>
    </source>
</evidence>
<organism evidence="2 3">
    <name type="scientific">Heracleum sosnowskyi</name>
    <dbReference type="NCBI Taxonomy" id="360622"/>
    <lineage>
        <taxon>Eukaryota</taxon>
        <taxon>Viridiplantae</taxon>
        <taxon>Streptophyta</taxon>
        <taxon>Embryophyta</taxon>
        <taxon>Tracheophyta</taxon>
        <taxon>Spermatophyta</taxon>
        <taxon>Magnoliopsida</taxon>
        <taxon>eudicotyledons</taxon>
        <taxon>Gunneridae</taxon>
        <taxon>Pentapetalae</taxon>
        <taxon>asterids</taxon>
        <taxon>campanulids</taxon>
        <taxon>Apiales</taxon>
        <taxon>Apiaceae</taxon>
        <taxon>Apioideae</taxon>
        <taxon>apioid superclade</taxon>
        <taxon>Tordylieae</taxon>
        <taxon>Tordyliinae</taxon>
        <taxon>Heracleum</taxon>
    </lineage>
</organism>
<comment type="caution">
    <text evidence="2">The sequence shown here is derived from an EMBL/GenBank/DDBJ whole genome shotgun (WGS) entry which is preliminary data.</text>
</comment>
<proteinExistence type="predicted"/>
<dbReference type="PANTHER" id="PTHR48475:SF2">
    <property type="entry name" value="RIBONUCLEASE H"/>
    <property type="match status" value="1"/>
</dbReference>
<dbReference type="InterPro" id="IPR012337">
    <property type="entry name" value="RNaseH-like_sf"/>
</dbReference>
<dbReference type="Gene3D" id="3.30.420.10">
    <property type="entry name" value="Ribonuclease H-like superfamily/Ribonuclease H"/>
    <property type="match status" value="1"/>
</dbReference>
<evidence type="ECO:0000313" key="3">
    <source>
        <dbReference type="Proteomes" id="UP001237642"/>
    </source>
</evidence>
<dbReference type="Proteomes" id="UP001237642">
    <property type="component" value="Unassembled WGS sequence"/>
</dbReference>
<dbReference type="AlphaFoldDB" id="A0AAD8GWQ4"/>
<accession>A0AAD8GWQ4</accession>
<gene>
    <name evidence="2" type="ORF">POM88_049229</name>
</gene>
<keyword evidence="3" id="KW-1185">Reference proteome</keyword>
<sequence>MMTSINSPIPFAMWGMDILWPFPMASAQRKFSIVAIDYFTKYGIPRVLVTDNGTQFNNDEFKKYCDENDIKLRFTFVAHPQANGQAEVANRIILDGLNKRVELSRNTWVYELLPILWAYRTTCKVTTGATPFLLAYGAEAVVPVEITHTSPRVEAYEPEENEEGLRLALDLIDKVRDEANAKIVEHQKRASFYYNLRVKERFFRQGDLVLRKIEASGVGQKGKLAPNCTTP</sequence>
<dbReference type="GO" id="GO:0003676">
    <property type="term" value="F:nucleic acid binding"/>
    <property type="evidence" value="ECO:0007669"/>
    <property type="project" value="InterPro"/>
</dbReference>
<protein>
    <submittedName>
        <fullName evidence="2">2-alkenal reductase</fullName>
    </submittedName>
</protein>
<reference evidence="2" key="2">
    <citation type="submission" date="2023-05" db="EMBL/GenBank/DDBJ databases">
        <authorList>
            <person name="Schelkunov M.I."/>
        </authorList>
    </citation>
    <scope>NUCLEOTIDE SEQUENCE</scope>
    <source>
        <strain evidence="2">Hsosn_3</strain>
        <tissue evidence="2">Leaf</tissue>
    </source>
</reference>
<dbReference type="InterPro" id="IPR036397">
    <property type="entry name" value="RNaseH_sf"/>
</dbReference>
<feature type="domain" description="Integrase catalytic" evidence="1">
    <location>
        <begin position="35"/>
        <end position="139"/>
    </location>
</feature>
<dbReference type="EMBL" id="JAUIZM010000011">
    <property type="protein sequence ID" value="KAK1355973.1"/>
    <property type="molecule type" value="Genomic_DNA"/>
</dbReference>